<dbReference type="GO" id="GO:0051607">
    <property type="term" value="P:defense response to virus"/>
    <property type="evidence" value="ECO:0007669"/>
    <property type="project" value="UniProtKB-KW"/>
</dbReference>
<evidence type="ECO:0000313" key="2">
    <source>
        <dbReference type="EMBL" id="WOX55740.1"/>
    </source>
</evidence>
<evidence type="ECO:0000313" key="3">
    <source>
        <dbReference type="Proteomes" id="UP001626603"/>
    </source>
</evidence>
<gene>
    <name evidence="2" type="primary">cas5</name>
    <name evidence="2" type="ORF">R6Y95_00020</name>
</gene>
<dbReference type="NCBIfam" id="TIGR02593">
    <property type="entry name" value="CRISPR_cas5"/>
    <property type="match status" value="1"/>
</dbReference>
<reference evidence="2 3" key="1">
    <citation type="submission" date="2023-10" db="EMBL/GenBank/DDBJ databases">
        <title>The complete genome sequence of Methanoculleus palmolei DSM 4273.</title>
        <authorList>
            <person name="Lai S.-J."/>
            <person name="You Y.-T."/>
            <person name="Chen S.-C."/>
        </authorList>
    </citation>
    <scope>NUCLEOTIDE SEQUENCE [LARGE SCALE GENOMIC DNA]</scope>
    <source>
        <strain evidence="2 3">DSM 4273</strain>
    </source>
</reference>
<name>A0ABD8A9E0_9EURY</name>
<dbReference type="InterPro" id="IPR021124">
    <property type="entry name" value="CRISPR-assoc_prot_Cas5"/>
</dbReference>
<dbReference type="EMBL" id="CP137641">
    <property type="protein sequence ID" value="WOX55740.1"/>
    <property type="molecule type" value="Genomic_DNA"/>
</dbReference>
<proteinExistence type="predicted"/>
<dbReference type="Proteomes" id="UP001626603">
    <property type="component" value="Chromosome"/>
</dbReference>
<dbReference type="InterPro" id="IPR013422">
    <property type="entry name" value="CRISPR-assoc_prot_Cas5_N"/>
</dbReference>
<dbReference type="AlphaFoldDB" id="A0ABD8A9E0"/>
<sequence>MFAFSVTGRAITASFRVPETHTFHQTLPLPPRPTIIGMMGAALGLDLKSAHRFADEHEIAVSVCGDHQGTMRDLWNYRKVTIKDYDPEKIRKRLHYSILIREYLYDCSFTFFFGSPSREALEEVRNALRSPVYALTAGNSDDLIKITAVSGVVEAETAALTEFEHTILPGDVSTRCTPTIDFTTLPITTTIVSPQVFLLPTRFAFEGDRRVVLERQPFTFVRSPVRLSEPMDGYIIDNHRVIFQ</sequence>
<evidence type="ECO:0000256" key="1">
    <source>
        <dbReference type="ARBA" id="ARBA00023118"/>
    </source>
</evidence>
<keyword evidence="3" id="KW-1185">Reference proteome</keyword>
<protein>
    <submittedName>
        <fullName evidence="2">CRISPR-associated protein Cas5</fullName>
    </submittedName>
</protein>
<keyword evidence="1" id="KW-0051">Antiviral defense</keyword>
<organism evidence="2 3">
    <name type="scientific">Methanoculleus palmolei</name>
    <dbReference type="NCBI Taxonomy" id="72612"/>
    <lineage>
        <taxon>Archaea</taxon>
        <taxon>Methanobacteriati</taxon>
        <taxon>Methanobacteriota</taxon>
        <taxon>Stenosarchaea group</taxon>
        <taxon>Methanomicrobia</taxon>
        <taxon>Methanomicrobiales</taxon>
        <taxon>Methanomicrobiaceae</taxon>
        <taxon>Methanoculleus</taxon>
    </lineage>
</organism>
<dbReference type="Gene3D" id="3.30.70.2660">
    <property type="match status" value="1"/>
</dbReference>
<dbReference type="Pfam" id="PF09704">
    <property type="entry name" value="Cas_Cas5d"/>
    <property type="match status" value="1"/>
</dbReference>
<accession>A0ABD8A9E0</accession>